<keyword evidence="2 7" id="KW-0645">Protease</keyword>
<comment type="similarity">
    <text evidence="1">Belongs to the peptidase S1C family.</text>
</comment>
<dbReference type="SUPFAM" id="SSF50156">
    <property type="entry name" value="PDZ domain-like"/>
    <property type="match status" value="1"/>
</dbReference>
<dbReference type="PANTHER" id="PTHR22939">
    <property type="entry name" value="SERINE PROTEASE FAMILY S1C HTRA-RELATED"/>
    <property type="match status" value="1"/>
</dbReference>
<proteinExistence type="inferred from homology"/>
<feature type="domain" description="PDZ" evidence="6">
    <location>
        <begin position="232"/>
        <end position="290"/>
    </location>
</feature>
<organism evidence="7 8">
    <name type="scientific">Ramlibacter pallidus</name>
    <dbReference type="NCBI Taxonomy" id="2780087"/>
    <lineage>
        <taxon>Bacteria</taxon>
        <taxon>Pseudomonadati</taxon>
        <taxon>Pseudomonadota</taxon>
        <taxon>Betaproteobacteria</taxon>
        <taxon>Burkholderiales</taxon>
        <taxon>Comamonadaceae</taxon>
        <taxon>Ramlibacter</taxon>
    </lineage>
</organism>
<keyword evidence="3" id="KW-0378">Hydrolase</keyword>
<gene>
    <name evidence="7" type="ORF">IM787_17805</name>
</gene>
<dbReference type="GO" id="GO:0008233">
    <property type="term" value="F:peptidase activity"/>
    <property type="evidence" value="ECO:0007669"/>
    <property type="project" value="UniProtKB-KW"/>
</dbReference>
<dbReference type="InterPro" id="IPR001940">
    <property type="entry name" value="Peptidase_S1C"/>
</dbReference>
<dbReference type="GO" id="GO:0006508">
    <property type="term" value="P:proteolysis"/>
    <property type="evidence" value="ECO:0007669"/>
    <property type="project" value="UniProtKB-KW"/>
</dbReference>
<comment type="caution">
    <text evidence="7">The sequence shown here is derived from an EMBL/GenBank/DDBJ whole genome shotgun (WGS) entry which is preliminary data.</text>
</comment>
<dbReference type="Pfam" id="PF13365">
    <property type="entry name" value="Trypsin_2"/>
    <property type="match status" value="1"/>
</dbReference>
<dbReference type="RefSeq" id="WP_193678054.1">
    <property type="nucleotide sequence ID" value="NZ_JADDIV010000005.1"/>
</dbReference>
<dbReference type="Proteomes" id="UP000806285">
    <property type="component" value="Unassembled WGS sequence"/>
</dbReference>
<protein>
    <submittedName>
        <fullName evidence="7">Serine protease</fullName>
    </submittedName>
</protein>
<dbReference type="PRINTS" id="PR00834">
    <property type="entry name" value="PROTEASES2C"/>
</dbReference>
<evidence type="ECO:0000313" key="8">
    <source>
        <dbReference type="Proteomes" id="UP000806285"/>
    </source>
</evidence>
<dbReference type="SUPFAM" id="SSF50494">
    <property type="entry name" value="Trypsin-like serine proteases"/>
    <property type="match status" value="1"/>
</dbReference>
<dbReference type="PANTHER" id="PTHR22939:SF129">
    <property type="entry name" value="SERINE PROTEASE HTRA2, MITOCHONDRIAL"/>
    <property type="match status" value="1"/>
</dbReference>
<dbReference type="Pfam" id="PF13180">
    <property type="entry name" value="PDZ_2"/>
    <property type="match status" value="1"/>
</dbReference>
<dbReference type="SMART" id="SM00228">
    <property type="entry name" value="PDZ"/>
    <property type="match status" value="1"/>
</dbReference>
<dbReference type="InterPro" id="IPR001478">
    <property type="entry name" value="PDZ"/>
</dbReference>
<feature type="signal peptide" evidence="5">
    <location>
        <begin position="1"/>
        <end position="25"/>
    </location>
</feature>
<dbReference type="InterPro" id="IPR009003">
    <property type="entry name" value="Peptidase_S1_PA"/>
</dbReference>
<accession>A0ABR9S7G3</accession>
<evidence type="ECO:0000259" key="6">
    <source>
        <dbReference type="PROSITE" id="PS50106"/>
    </source>
</evidence>
<evidence type="ECO:0000256" key="3">
    <source>
        <dbReference type="ARBA" id="ARBA00022801"/>
    </source>
</evidence>
<dbReference type="Gene3D" id="2.40.10.120">
    <property type="match status" value="1"/>
</dbReference>
<evidence type="ECO:0000256" key="1">
    <source>
        <dbReference type="ARBA" id="ARBA00010541"/>
    </source>
</evidence>
<evidence type="ECO:0000256" key="5">
    <source>
        <dbReference type="SAM" id="SignalP"/>
    </source>
</evidence>
<keyword evidence="4" id="KW-0720">Serine protease</keyword>
<keyword evidence="5" id="KW-0732">Signal</keyword>
<evidence type="ECO:0000256" key="4">
    <source>
        <dbReference type="ARBA" id="ARBA00022825"/>
    </source>
</evidence>
<name>A0ABR9S7G3_9BURK</name>
<feature type="chain" id="PRO_5046384046" evidence="5">
    <location>
        <begin position="26"/>
        <end position="340"/>
    </location>
</feature>
<evidence type="ECO:0000256" key="2">
    <source>
        <dbReference type="ARBA" id="ARBA00022670"/>
    </source>
</evidence>
<dbReference type="PROSITE" id="PS50106">
    <property type="entry name" value="PDZ"/>
    <property type="match status" value="1"/>
</dbReference>
<dbReference type="Gene3D" id="2.30.42.10">
    <property type="match status" value="1"/>
</dbReference>
<dbReference type="InterPro" id="IPR036034">
    <property type="entry name" value="PDZ_sf"/>
</dbReference>
<evidence type="ECO:0000313" key="7">
    <source>
        <dbReference type="EMBL" id="MBE7369425.1"/>
    </source>
</evidence>
<dbReference type="EMBL" id="JADDIV010000005">
    <property type="protein sequence ID" value="MBE7369425.1"/>
    <property type="molecule type" value="Genomic_DNA"/>
</dbReference>
<keyword evidence="8" id="KW-1185">Reference proteome</keyword>
<reference evidence="7 8" key="1">
    <citation type="submission" date="2020-10" db="EMBL/GenBank/DDBJ databases">
        <title>Ramlibacter sp. HM2 16S ribosomal RNA gene Genome sequencing and assembly.</title>
        <authorList>
            <person name="Kang M."/>
        </authorList>
    </citation>
    <scope>NUCLEOTIDE SEQUENCE [LARGE SCALE GENOMIC DNA]</scope>
    <source>
        <strain evidence="7 8">HM2</strain>
    </source>
</reference>
<sequence>MSLLHRARRLAAFFLGTGLLAAAHAASPAAAPPGIDTMARALEAVVGVQVTAAEGARSAETLGRQRNGSGVVIGPDGLILTIGYLLLEADAIQVTTHDNRIIPARPVGYDLATGFGLLRTLLPLRGVQPVMLGSAAGAAPRAPLVAATGGEDGGIALTRLVANRPFSGYWEYHIESALFTSPPLRNHSGAALFNPRGELLGIGSLFVGDTADDRSGQPGNMFVPVDLLKPVLAEMQQTGSTQASRRPWLGVSSAERGGRVYVVRVNREGPASEAGLAPGDVVLAVDGEQVGTLEAFYKRLWARNDPEAEVRLTVQQGSQVRQLTIKGVDRMKTLRKPSGI</sequence>